<evidence type="ECO:0000256" key="1">
    <source>
        <dbReference type="ARBA" id="ARBA00000832"/>
    </source>
</evidence>
<dbReference type="SUPFAM" id="SSF100950">
    <property type="entry name" value="NagB/RpiA/CoA transferase-like"/>
    <property type="match status" value="1"/>
</dbReference>
<dbReference type="InterPro" id="IPR037171">
    <property type="entry name" value="NagB/RpiA_transferase-like"/>
</dbReference>
<reference evidence="10" key="1">
    <citation type="journal article" date="2019" name="Int. J. Syst. Evol. Microbiol.">
        <title>The Global Catalogue of Microorganisms (GCM) 10K type strain sequencing project: providing services to taxonomists for standard genome sequencing and annotation.</title>
        <authorList>
            <consortium name="The Broad Institute Genomics Platform"/>
            <consortium name="The Broad Institute Genome Sequencing Center for Infectious Disease"/>
            <person name="Wu L."/>
            <person name="Ma J."/>
        </authorList>
    </citation>
    <scope>NUCLEOTIDE SEQUENCE [LARGE SCALE GENOMIC DNA]</scope>
    <source>
        <strain evidence="10">NBRC 110140</strain>
    </source>
</reference>
<keyword evidence="7" id="KW-0378">Hydrolase</keyword>
<dbReference type="RefSeq" id="WP_284376027.1">
    <property type="nucleotide sequence ID" value="NZ_BSNN01000002.1"/>
</dbReference>
<dbReference type="Pfam" id="PF01182">
    <property type="entry name" value="Glucosamine_iso"/>
    <property type="match status" value="1"/>
</dbReference>
<feature type="domain" description="Glucosamine/galactosamine-6-phosphate isomerase" evidence="8">
    <location>
        <begin position="16"/>
        <end position="218"/>
    </location>
</feature>
<dbReference type="InterPro" id="IPR039104">
    <property type="entry name" value="6PGL"/>
</dbReference>
<evidence type="ECO:0000313" key="9">
    <source>
        <dbReference type="EMBL" id="GLQ34295.1"/>
    </source>
</evidence>
<name>A0ABQ5VS95_9RHOB</name>
<dbReference type="PANTHER" id="PTHR11054">
    <property type="entry name" value="6-PHOSPHOGLUCONOLACTONASE"/>
    <property type="match status" value="1"/>
</dbReference>
<protein>
    <recommendedName>
        <fullName evidence="6 7">6-phosphogluconolactonase</fullName>
        <shortName evidence="7">6PGL</shortName>
        <ecNumber evidence="5 7">3.1.1.31</ecNumber>
    </recommendedName>
</protein>
<dbReference type="CDD" id="cd01400">
    <property type="entry name" value="6PGL"/>
    <property type="match status" value="1"/>
</dbReference>
<dbReference type="EC" id="3.1.1.31" evidence="5 7"/>
<dbReference type="Proteomes" id="UP001156694">
    <property type="component" value="Unassembled WGS sequence"/>
</dbReference>
<evidence type="ECO:0000256" key="2">
    <source>
        <dbReference type="ARBA" id="ARBA00002681"/>
    </source>
</evidence>
<organism evidence="9 10">
    <name type="scientific">Amylibacter marinus</name>
    <dbReference type="NCBI Taxonomy" id="1475483"/>
    <lineage>
        <taxon>Bacteria</taxon>
        <taxon>Pseudomonadati</taxon>
        <taxon>Pseudomonadota</taxon>
        <taxon>Alphaproteobacteria</taxon>
        <taxon>Rhodobacterales</taxon>
        <taxon>Paracoccaceae</taxon>
        <taxon>Amylibacter</taxon>
    </lineage>
</organism>
<evidence type="ECO:0000259" key="8">
    <source>
        <dbReference type="Pfam" id="PF01182"/>
    </source>
</evidence>
<comment type="pathway">
    <text evidence="3 7">Carbohydrate degradation; pentose phosphate pathway; D-ribulose 5-phosphate from D-glucose 6-phosphate (oxidative stage): step 2/3.</text>
</comment>
<proteinExistence type="inferred from homology"/>
<evidence type="ECO:0000256" key="6">
    <source>
        <dbReference type="ARBA" id="ARBA00020337"/>
    </source>
</evidence>
<evidence type="ECO:0000256" key="5">
    <source>
        <dbReference type="ARBA" id="ARBA00013198"/>
    </source>
</evidence>
<evidence type="ECO:0000256" key="7">
    <source>
        <dbReference type="RuleBase" id="RU365095"/>
    </source>
</evidence>
<comment type="similarity">
    <text evidence="4 7">Belongs to the glucosamine/galactosamine-6-phosphate isomerase family. 6-phosphogluconolactonase subfamily.</text>
</comment>
<dbReference type="NCBIfam" id="TIGR01198">
    <property type="entry name" value="pgl"/>
    <property type="match status" value="1"/>
</dbReference>
<comment type="catalytic activity">
    <reaction evidence="1 7">
        <text>6-phospho-D-glucono-1,5-lactone + H2O = 6-phospho-D-gluconate + H(+)</text>
        <dbReference type="Rhea" id="RHEA:12556"/>
        <dbReference type="ChEBI" id="CHEBI:15377"/>
        <dbReference type="ChEBI" id="CHEBI:15378"/>
        <dbReference type="ChEBI" id="CHEBI:57955"/>
        <dbReference type="ChEBI" id="CHEBI:58759"/>
        <dbReference type="EC" id="3.1.1.31"/>
    </reaction>
</comment>
<comment type="caution">
    <text evidence="9">The sequence shown here is derived from an EMBL/GenBank/DDBJ whole genome shotgun (WGS) entry which is preliminary data.</text>
</comment>
<dbReference type="Gene3D" id="3.40.50.1360">
    <property type="match status" value="1"/>
</dbReference>
<comment type="function">
    <text evidence="2 7">Hydrolysis of 6-phosphogluconolactone to 6-phosphogluconate.</text>
</comment>
<sequence length="229" mass="25350">MIDIVNYEERQIQIIGLANRVADELLRALAARGRATLVVPGGTTSPDFLRELSTKRLVWEKIDTFVCADQFVPESDARSNVGMVRRELLQNHAAKCNLHSFWSAYNSAQDQALKLGRSIEQHLPIDVCVLGMGLDMHTASLLPGAKDLQTALRDEERRNVVCIEAANCATPRLTLTAPSLRRARNLHLLITGRAKRMALGRALKINSVKQAPIKAVMQVDNPLNVHFAA</sequence>
<dbReference type="InterPro" id="IPR006148">
    <property type="entry name" value="Glc/Gal-6P_isomerase"/>
</dbReference>
<keyword evidence="10" id="KW-1185">Reference proteome</keyword>
<accession>A0ABQ5VS95</accession>
<evidence type="ECO:0000313" key="10">
    <source>
        <dbReference type="Proteomes" id="UP001156694"/>
    </source>
</evidence>
<evidence type="ECO:0000256" key="4">
    <source>
        <dbReference type="ARBA" id="ARBA00010662"/>
    </source>
</evidence>
<gene>
    <name evidence="9" type="primary">pgl_1</name>
    <name evidence="7" type="synonym">pgl</name>
    <name evidence="9" type="ORF">GCM10007939_05780</name>
</gene>
<evidence type="ECO:0000256" key="3">
    <source>
        <dbReference type="ARBA" id="ARBA00004961"/>
    </source>
</evidence>
<dbReference type="InterPro" id="IPR005900">
    <property type="entry name" value="6-phosphogluconolactonase_DevB"/>
</dbReference>
<dbReference type="EMBL" id="BSNN01000002">
    <property type="protein sequence ID" value="GLQ34295.1"/>
    <property type="molecule type" value="Genomic_DNA"/>
</dbReference>
<dbReference type="PANTHER" id="PTHR11054:SF0">
    <property type="entry name" value="6-PHOSPHOGLUCONOLACTONASE"/>
    <property type="match status" value="1"/>
</dbReference>